<keyword evidence="3" id="KW-1185">Reference proteome</keyword>
<reference evidence="2 3" key="1">
    <citation type="submission" date="2016-04" db="EMBL/GenBank/DDBJ databases">
        <title>Chloroflexus islandicus sp. nov., a thermophilic filamentous anoxygenic phototrophic bacterium from geyser Strokkur (Iceland).</title>
        <authorList>
            <person name="Gaisin V.A."/>
            <person name="Kalashnikov A.M."/>
            <person name="Sukhacheva M.V."/>
            <person name="Grouzdev D.S."/>
            <person name="Ivanov T.M."/>
            <person name="Kuznetsov B."/>
            <person name="Gorlenko V.M."/>
        </authorList>
    </citation>
    <scope>NUCLEOTIDE SEQUENCE [LARGE SCALE GENOMIC DNA]</scope>
    <source>
        <strain evidence="3">isl-2</strain>
    </source>
</reference>
<sequence length="63" mass="6616">MRLPGDAGAQWMPVTQPAAPPPKWLQRRGAIIVTPAVRLPGDAGNASRVVCAGDAAPRRCGER</sequence>
<feature type="region of interest" description="Disordered" evidence="1">
    <location>
        <begin position="1"/>
        <end position="22"/>
    </location>
</feature>
<accession>A0A178MAG0</accession>
<proteinExistence type="predicted"/>
<dbReference type="AlphaFoldDB" id="A0A178MAG0"/>
<dbReference type="EMBL" id="LWQS01000062">
    <property type="protein sequence ID" value="OAN44864.1"/>
    <property type="molecule type" value="Genomic_DNA"/>
</dbReference>
<gene>
    <name evidence="2" type="ORF">A6A03_15910</name>
</gene>
<organism evidence="2 3">
    <name type="scientific">Chloroflexus islandicus</name>
    <dbReference type="NCBI Taxonomy" id="1707952"/>
    <lineage>
        <taxon>Bacteria</taxon>
        <taxon>Bacillati</taxon>
        <taxon>Chloroflexota</taxon>
        <taxon>Chloroflexia</taxon>
        <taxon>Chloroflexales</taxon>
        <taxon>Chloroflexineae</taxon>
        <taxon>Chloroflexaceae</taxon>
        <taxon>Chloroflexus</taxon>
    </lineage>
</organism>
<evidence type="ECO:0000313" key="2">
    <source>
        <dbReference type="EMBL" id="OAN44864.1"/>
    </source>
</evidence>
<dbReference type="STRING" id="1707952.A6A03_15910"/>
<dbReference type="Proteomes" id="UP000078287">
    <property type="component" value="Unassembled WGS sequence"/>
</dbReference>
<evidence type="ECO:0000256" key="1">
    <source>
        <dbReference type="SAM" id="MobiDB-lite"/>
    </source>
</evidence>
<name>A0A178MAG0_9CHLR</name>
<protein>
    <submittedName>
        <fullName evidence="2">Uncharacterized protein</fullName>
    </submittedName>
</protein>
<evidence type="ECO:0000313" key="3">
    <source>
        <dbReference type="Proteomes" id="UP000078287"/>
    </source>
</evidence>
<comment type="caution">
    <text evidence="2">The sequence shown here is derived from an EMBL/GenBank/DDBJ whole genome shotgun (WGS) entry which is preliminary data.</text>
</comment>